<dbReference type="EMBL" id="CAJPVJ010003370">
    <property type="protein sequence ID" value="CAG2167477.1"/>
    <property type="molecule type" value="Genomic_DNA"/>
</dbReference>
<gene>
    <name evidence="3" type="ORF">ONB1V03_LOCUS6984</name>
</gene>
<dbReference type="Proteomes" id="UP000728032">
    <property type="component" value="Unassembled WGS sequence"/>
</dbReference>
<protein>
    <recommendedName>
        <fullName evidence="2">Nucleolus and neural progenitor protein-like N-terminal domain-containing protein</fullName>
    </recommendedName>
</protein>
<proteinExistence type="predicted"/>
<evidence type="ECO:0000256" key="1">
    <source>
        <dbReference type="SAM" id="MobiDB-lite"/>
    </source>
</evidence>
<evidence type="ECO:0000259" key="2">
    <source>
        <dbReference type="Pfam" id="PF14780"/>
    </source>
</evidence>
<keyword evidence="4" id="KW-1185">Reference proteome</keyword>
<dbReference type="Pfam" id="PF14780">
    <property type="entry name" value="NEPRO_N"/>
    <property type="match status" value="1"/>
</dbReference>
<sequence length="292" mass="33879">MSNKYDWSEYQTIQSKYDLNAIKKWFNSLTALLNGVCLTDECIVFTGVMKRITIRLRNAKVSRIIKHANKCLKSFFALKLSDVMNDKMSSLVMENYDISSGHIVLPFRQQIESVLQVFVESLQILRKFILVSQNAFSHCTPWLRTGHLVPHFLMMSSSLSRLNVISKAIIVYISDLYSALFALKDVLREQILNYKAKPILVNSFDDYLTELNIKCAKHKTETNRSQQTEDVGVAIERSEPKESAERVPVVTKKKKKQKPKNKPKLEPKKNTNKTTKHQNKRPKQRQKFKRKN</sequence>
<dbReference type="InterPro" id="IPR027951">
    <property type="entry name" value="Nepro_N"/>
</dbReference>
<organism evidence="3">
    <name type="scientific">Oppiella nova</name>
    <dbReference type="NCBI Taxonomy" id="334625"/>
    <lineage>
        <taxon>Eukaryota</taxon>
        <taxon>Metazoa</taxon>
        <taxon>Ecdysozoa</taxon>
        <taxon>Arthropoda</taxon>
        <taxon>Chelicerata</taxon>
        <taxon>Arachnida</taxon>
        <taxon>Acari</taxon>
        <taxon>Acariformes</taxon>
        <taxon>Sarcoptiformes</taxon>
        <taxon>Oribatida</taxon>
        <taxon>Brachypylina</taxon>
        <taxon>Oppioidea</taxon>
        <taxon>Oppiidae</taxon>
        <taxon>Oppiella</taxon>
    </lineage>
</organism>
<feature type="compositionally biased region" description="Basic residues" evidence="1">
    <location>
        <begin position="251"/>
        <end position="262"/>
    </location>
</feature>
<dbReference type="EMBL" id="OC918195">
    <property type="protein sequence ID" value="CAD7648886.1"/>
    <property type="molecule type" value="Genomic_DNA"/>
</dbReference>
<feature type="domain" description="Nucleolus and neural progenitor protein-like N-terminal" evidence="2">
    <location>
        <begin position="14"/>
        <end position="181"/>
    </location>
</feature>
<feature type="compositionally biased region" description="Basic and acidic residues" evidence="1">
    <location>
        <begin position="236"/>
        <end position="245"/>
    </location>
</feature>
<feature type="compositionally biased region" description="Basic residues" evidence="1">
    <location>
        <begin position="270"/>
        <end position="292"/>
    </location>
</feature>
<accession>A0A7R9LY97</accession>
<reference evidence="3" key="1">
    <citation type="submission" date="2020-11" db="EMBL/GenBank/DDBJ databases">
        <authorList>
            <person name="Tran Van P."/>
        </authorList>
    </citation>
    <scope>NUCLEOTIDE SEQUENCE</scope>
</reference>
<evidence type="ECO:0000313" key="3">
    <source>
        <dbReference type="EMBL" id="CAD7648886.1"/>
    </source>
</evidence>
<dbReference type="OrthoDB" id="6531880at2759"/>
<name>A0A7R9LY97_9ACAR</name>
<feature type="region of interest" description="Disordered" evidence="1">
    <location>
        <begin position="219"/>
        <end position="292"/>
    </location>
</feature>
<dbReference type="AlphaFoldDB" id="A0A7R9LY97"/>
<evidence type="ECO:0000313" key="4">
    <source>
        <dbReference type="Proteomes" id="UP000728032"/>
    </source>
</evidence>